<accession>A0ACC5W736</accession>
<sequence>MVVERIALPPHISRVRGSILSVMHALLVSAWVTYGISGFLPPPKNMLVGLLALYGALLAGSKRMSPSILSALPKGRLHQHPLPLWQL</sequence>
<proteinExistence type="predicted"/>
<evidence type="ECO:0000313" key="1">
    <source>
        <dbReference type="EMBL" id="MCI4374849.1"/>
    </source>
</evidence>
<keyword evidence="2" id="KW-1185">Reference proteome</keyword>
<dbReference type="EMBL" id="CM040454">
    <property type="protein sequence ID" value="MCI4374849.1"/>
    <property type="molecule type" value="Genomic_DNA"/>
</dbReference>
<protein>
    <submittedName>
        <fullName evidence="1">Uncharacterized protein</fullName>
    </submittedName>
</protein>
<organism evidence="1 2">
    <name type="scientific">Pangasianodon gigas</name>
    <name type="common">Mekong giant catfish</name>
    <name type="synonym">Pangasius gigas</name>
    <dbReference type="NCBI Taxonomy" id="30993"/>
    <lineage>
        <taxon>Eukaryota</taxon>
        <taxon>Metazoa</taxon>
        <taxon>Chordata</taxon>
        <taxon>Craniata</taxon>
        <taxon>Vertebrata</taxon>
        <taxon>Euteleostomi</taxon>
        <taxon>Actinopterygii</taxon>
        <taxon>Neopterygii</taxon>
        <taxon>Teleostei</taxon>
        <taxon>Ostariophysi</taxon>
        <taxon>Siluriformes</taxon>
        <taxon>Pangasiidae</taxon>
        <taxon>Pangasianodon</taxon>
    </lineage>
</organism>
<evidence type="ECO:0000313" key="2">
    <source>
        <dbReference type="Proteomes" id="UP000829447"/>
    </source>
</evidence>
<dbReference type="Proteomes" id="UP000829447">
    <property type="component" value="Linkage Group LG1"/>
</dbReference>
<gene>
    <name evidence="1" type="ORF">PGIGA_G00011120</name>
</gene>
<reference evidence="1 2" key="1">
    <citation type="journal article" date="2022" name="bioRxiv">
        <title>An ancient truncated duplication of the anti-Mullerian hormone receptor type 2 gene is a potential conserved master sex determinant in the Pangasiidae catfish family.</title>
        <authorList>
            <person name="Wen M."/>
            <person name="Pan Q."/>
            <person name="Jouanno E."/>
            <person name="Montfort J."/>
            <person name="Zahm M."/>
            <person name="Cabau C."/>
            <person name="Klopp C."/>
            <person name="Iampietro C."/>
            <person name="Roques C."/>
            <person name="Bouchez O."/>
            <person name="Castinel A."/>
            <person name="Donnadieu C."/>
            <person name="Parrinello H."/>
            <person name="Poncet C."/>
            <person name="Belmonte E."/>
            <person name="Gautier V."/>
            <person name="Avarre J.-C."/>
            <person name="Dugue R."/>
            <person name="Gustiano R."/>
            <person name="Ha T.T.T."/>
            <person name="Campet M."/>
            <person name="Sriphairoj K."/>
            <person name="Ribolli J."/>
            <person name="de Almeida F.L."/>
            <person name="Desvignes T."/>
            <person name="Postlethwait J.H."/>
            <person name="Bucao C.F."/>
            <person name="Robinson-Rechavi M."/>
            <person name="Bobe J."/>
            <person name="Herpin A."/>
            <person name="Guiguen Y."/>
        </authorList>
    </citation>
    <scope>NUCLEOTIDE SEQUENCE [LARGE SCALE GENOMIC DNA]</scope>
    <source>
        <strain evidence="1">YG-Dec2019</strain>
    </source>
</reference>
<comment type="caution">
    <text evidence="1">The sequence shown here is derived from an EMBL/GenBank/DDBJ whole genome shotgun (WGS) entry which is preliminary data.</text>
</comment>
<name>A0ACC5W736_PANGG</name>